<dbReference type="PANTHER" id="PTHR10039:SF16">
    <property type="entry name" value="GPI INOSITOL-DEACYLASE"/>
    <property type="match status" value="1"/>
</dbReference>
<dbReference type="InterPro" id="IPR027417">
    <property type="entry name" value="P-loop_NTPase"/>
</dbReference>
<evidence type="ECO:0000259" key="4">
    <source>
        <dbReference type="Pfam" id="PF24883"/>
    </source>
</evidence>
<keyword evidence="1" id="KW-0677">Repeat</keyword>
<protein>
    <submittedName>
        <fullName evidence="5">Uncharacterized protein</fullName>
    </submittedName>
</protein>
<evidence type="ECO:0000256" key="1">
    <source>
        <dbReference type="ARBA" id="ARBA00022737"/>
    </source>
</evidence>
<dbReference type="EMBL" id="PDNB01000033">
    <property type="protein sequence ID" value="PGH14627.1"/>
    <property type="molecule type" value="Genomic_DNA"/>
</dbReference>
<name>A0A2B7Y1N8_9EURO</name>
<dbReference type="STRING" id="1447875.A0A2B7Y1N8"/>
<dbReference type="Pfam" id="PF24809">
    <property type="entry name" value="DUF7708"/>
    <property type="match status" value="1"/>
</dbReference>
<dbReference type="Proteomes" id="UP000223968">
    <property type="component" value="Unassembled WGS sequence"/>
</dbReference>
<feature type="compositionally biased region" description="Basic residues" evidence="2">
    <location>
        <begin position="1"/>
        <end position="13"/>
    </location>
</feature>
<feature type="domain" description="DUF7708" evidence="3">
    <location>
        <begin position="155"/>
        <end position="281"/>
    </location>
</feature>
<dbReference type="Gene3D" id="3.40.50.300">
    <property type="entry name" value="P-loop containing nucleotide triphosphate hydrolases"/>
    <property type="match status" value="1"/>
</dbReference>
<evidence type="ECO:0000313" key="5">
    <source>
        <dbReference type="EMBL" id="PGH14627.1"/>
    </source>
</evidence>
<reference evidence="5 6" key="1">
    <citation type="submission" date="2017-10" db="EMBL/GenBank/DDBJ databases">
        <title>Comparative genomics in systemic dimorphic fungi from Ajellomycetaceae.</title>
        <authorList>
            <person name="Munoz J.F."/>
            <person name="Mcewen J.G."/>
            <person name="Clay O.K."/>
            <person name="Cuomo C.A."/>
        </authorList>
    </citation>
    <scope>NUCLEOTIDE SEQUENCE [LARGE SCALE GENOMIC DNA]</scope>
    <source>
        <strain evidence="5 6">UAMH5409</strain>
    </source>
</reference>
<comment type="caution">
    <text evidence="5">The sequence shown here is derived from an EMBL/GenBank/DDBJ whole genome shotgun (WGS) entry which is preliminary data.</text>
</comment>
<feature type="domain" description="Nephrocystin 3-like N-terminal" evidence="4">
    <location>
        <begin position="355"/>
        <end position="508"/>
    </location>
</feature>
<evidence type="ECO:0000313" key="6">
    <source>
        <dbReference type="Proteomes" id="UP000223968"/>
    </source>
</evidence>
<keyword evidence="6" id="KW-1185">Reference proteome</keyword>
<evidence type="ECO:0000256" key="2">
    <source>
        <dbReference type="SAM" id="MobiDB-lite"/>
    </source>
</evidence>
<dbReference type="AlphaFoldDB" id="A0A2B7Y1N8"/>
<accession>A0A2B7Y1N8</accession>
<dbReference type="OrthoDB" id="4185074at2759"/>
<gene>
    <name evidence="5" type="ORF">AJ79_02962</name>
</gene>
<sequence length="844" mass="96068">MTIRSKLKAKLGMRRSSSQQKADLKSSSSRASLAPESSSTPSVVKQPLSRSGTLASTITTQSVKLLSEPSPPPSIAQDFWFDALGKLSDDHQQVIRAMQPERKAISPLSESMEELVGATKRKQQDCEAKSYKFSFLGRELILRGVAEKTIFWLNKFKSIGDIAVGFDQVHASLPWAGIRFMLQAAVAESEQMGALLVAVEKVTYLVNRCAVYESLYPSGVTPQNALQNFHVALVEIYAATLRLIALSHTLLCKSTPTRALHALVNPQEVLESVKECEDLERRVEIEAQNCERILSKGSREVDVNTQKLLEILKTPILRSDENVSSLLAMVSDEERFMIFDWVSGVLCGKNHDTKDTSSSAILWLYGTPGTGKTFLTSRAIDEIRRTLKVHPNHEGFAFFYCNRNEFERRQPLPILRSFVRQLSSTMNNQHSIQKRVRDYYIQGRQEASELTITKCRELLHEFITIYSKTTLVLDALDECEQASRSVLIEVFVHLLSQATRPVKIFISSGPEIDIRDRFEHHCNIGIRATDNHDDISSFVKSESTRHPRWNNMSPELRDGIIETIQQQSQGMFQWAYLQIKQILVLQQEKPIRVRLGKLPSDLKHAYDEIFNGMDEVEREVAGRAFQWIMCACSPLSSDELLPAVCQVGDGTLQDTDDLDEDILLKYCHNLLIIDPTRGVWVPSHLSVIEYCETHLWSQLQANCFVASVCLSLLNNNPLYDVYEDDENAAENFLSPSHESFNFYFYVAHHWMFHVRRCEDWEDGSRRLSHMLERFFGSPTQSAPAYRQWMRFLEYDMSSMAMEKASPSLFFGSPFHIKDLDPHTPAFAICALGLYTTLPNWWIDP</sequence>
<organism evidence="5 6">
    <name type="scientific">Helicocarpus griseus UAMH5409</name>
    <dbReference type="NCBI Taxonomy" id="1447875"/>
    <lineage>
        <taxon>Eukaryota</taxon>
        <taxon>Fungi</taxon>
        <taxon>Dikarya</taxon>
        <taxon>Ascomycota</taxon>
        <taxon>Pezizomycotina</taxon>
        <taxon>Eurotiomycetes</taxon>
        <taxon>Eurotiomycetidae</taxon>
        <taxon>Onygenales</taxon>
        <taxon>Ajellomycetaceae</taxon>
        <taxon>Helicocarpus</taxon>
    </lineage>
</organism>
<feature type="compositionally biased region" description="Low complexity" evidence="2">
    <location>
        <begin position="26"/>
        <end position="39"/>
    </location>
</feature>
<dbReference type="InterPro" id="IPR056125">
    <property type="entry name" value="DUF7708"/>
</dbReference>
<dbReference type="InterPro" id="IPR056884">
    <property type="entry name" value="NPHP3-like_N"/>
</dbReference>
<feature type="compositionally biased region" description="Polar residues" evidence="2">
    <location>
        <begin position="40"/>
        <end position="51"/>
    </location>
</feature>
<evidence type="ECO:0000259" key="3">
    <source>
        <dbReference type="Pfam" id="PF24809"/>
    </source>
</evidence>
<dbReference type="SUPFAM" id="SSF52540">
    <property type="entry name" value="P-loop containing nucleoside triphosphate hydrolases"/>
    <property type="match status" value="1"/>
</dbReference>
<dbReference type="PANTHER" id="PTHR10039">
    <property type="entry name" value="AMELOGENIN"/>
    <property type="match status" value="1"/>
</dbReference>
<dbReference type="Pfam" id="PF24883">
    <property type="entry name" value="NPHP3_N"/>
    <property type="match status" value="1"/>
</dbReference>
<feature type="region of interest" description="Disordered" evidence="2">
    <location>
        <begin position="1"/>
        <end position="51"/>
    </location>
</feature>
<proteinExistence type="predicted"/>